<dbReference type="Proteomes" id="UP000187209">
    <property type="component" value="Unassembled WGS sequence"/>
</dbReference>
<proteinExistence type="inferred from homology"/>
<dbReference type="PRINTS" id="PR00080">
    <property type="entry name" value="SDRFAMILY"/>
</dbReference>
<evidence type="ECO:0000313" key="6">
    <source>
        <dbReference type="Proteomes" id="UP000187209"/>
    </source>
</evidence>
<dbReference type="Gene3D" id="3.40.50.720">
    <property type="entry name" value="NAD(P)-binding Rossmann-like Domain"/>
    <property type="match status" value="1"/>
</dbReference>
<comment type="caution">
    <text evidence="5">The sequence shown here is derived from an EMBL/GenBank/DDBJ whole genome shotgun (WGS) entry which is preliminary data.</text>
</comment>
<keyword evidence="3" id="KW-0560">Oxidoreductase</keyword>
<dbReference type="PRINTS" id="PR00081">
    <property type="entry name" value="GDHRDH"/>
</dbReference>
<dbReference type="GO" id="GO:0016491">
    <property type="term" value="F:oxidoreductase activity"/>
    <property type="evidence" value="ECO:0007669"/>
    <property type="project" value="UniProtKB-KW"/>
</dbReference>
<dbReference type="EMBL" id="MPUH01000670">
    <property type="protein sequence ID" value="OMJ75764.1"/>
    <property type="molecule type" value="Genomic_DNA"/>
</dbReference>
<dbReference type="InterPro" id="IPR020904">
    <property type="entry name" value="Sc_DH/Rdtase_CS"/>
</dbReference>
<evidence type="ECO:0000256" key="3">
    <source>
        <dbReference type="ARBA" id="ARBA00023002"/>
    </source>
</evidence>
<dbReference type="InterPro" id="IPR036291">
    <property type="entry name" value="NAD(P)-bd_dom_sf"/>
</dbReference>
<dbReference type="PANTHER" id="PTHR43391:SF14">
    <property type="entry name" value="DEHYDROGENASE_REDUCTASE SDR FAMILY PROTEIN 7-LIKE"/>
    <property type="match status" value="1"/>
</dbReference>
<dbReference type="OrthoDB" id="1274115at2759"/>
<dbReference type="PROSITE" id="PS00061">
    <property type="entry name" value="ADH_SHORT"/>
    <property type="match status" value="1"/>
</dbReference>
<evidence type="ECO:0000256" key="4">
    <source>
        <dbReference type="RuleBase" id="RU000363"/>
    </source>
</evidence>
<reference evidence="5 6" key="1">
    <citation type="submission" date="2016-11" db="EMBL/GenBank/DDBJ databases">
        <title>The macronuclear genome of Stentor coeruleus: a giant cell with tiny introns.</title>
        <authorList>
            <person name="Slabodnick M."/>
            <person name="Ruby J.G."/>
            <person name="Reiff S.B."/>
            <person name="Swart E.C."/>
            <person name="Gosai S."/>
            <person name="Prabakaran S."/>
            <person name="Witkowska E."/>
            <person name="Larue G.E."/>
            <person name="Fisher S."/>
            <person name="Freeman R.M."/>
            <person name="Gunawardena J."/>
            <person name="Chu W."/>
            <person name="Stover N.A."/>
            <person name="Gregory B.D."/>
            <person name="Nowacki M."/>
            <person name="Derisi J."/>
            <person name="Roy S.W."/>
            <person name="Marshall W.F."/>
            <person name="Sood P."/>
        </authorList>
    </citation>
    <scope>NUCLEOTIDE SEQUENCE [LARGE SCALE GENOMIC DNA]</scope>
    <source>
        <strain evidence="5">WM001</strain>
    </source>
</reference>
<evidence type="ECO:0000256" key="2">
    <source>
        <dbReference type="ARBA" id="ARBA00022857"/>
    </source>
</evidence>
<evidence type="ECO:0000256" key="1">
    <source>
        <dbReference type="ARBA" id="ARBA00006484"/>
    </source>
</evidence>
<dbReference type="NCBIfam" id="NF004825">
    <property type="entry name" value="PRK06181.1"/>
    <property type="match status" value="1"/>
</dbReference>
<dbReference type="AlphaFoldDB" id="A0A1R2BGB1"/>
<gene>
    <name evidence="5" type="ORF">SteCoe_25031</name>
</gene>
<dbReference type="GO" id="GO:0005829">
    <property type="term" value="C:cytosol"/>
    <property type="evidence" value="ECO:0007669"/>
    <property type="project" value="TreeGrafter"/>
</dbReference>
<accession>A0A1R2BGB1</accession>
<dbReference type="SUPFAM" id="SSF51735">
    <property type="entry name" value="NAD(P)-binding Rossmann-fold domains"/>
    <property type="match status" value="1"/>
</dbReference>
<protein>
    <recommendedName>
        <fullName evidence="7">Short chain dehydrogenase</fullName>
    </recommendedName>
</protein>
<dbReference type="Pfam" id="PF00106">
    <property type="entry name" value="adh_short"/>
    <property type="match status" value="1"/>
</dbReference>
<keyword evidence="6" id="KW-1185">Reference proteome</keyword>
<comment type="similarity">
    <text evidence="1 4">Belongs to the short-chain dehydrogenases/reductases (SDR) family.</text>
</comment>
<dbReference type="InterPro" id="IPR002347">
    <property type="entry name" value="SDR_fam"/>
</dbReference>
<organism evidence="5 6">
    <name type="scientific">Stentor coeruleus</name>
    <dbReference type="NCBI Taxonomy" id="5963"/>
    <lineage>
        <taxon>Eukaryota</taxon>
        <taxon>Sar</taxon>
        <taxon>Alveolata</taxon>
        <taxon>Ciliophora</taxon>
        <taxon>Postciliodesmatophora</taxon>
        <taxon>Heterotrichea</taxon>
        <taxon>Heterotrichida</taxon>
        <taxon>Stentoridae</taxon>
        <taxon>Stentor</taxon>
    </lineage>
</organism>
<name>A0A1R2BGB1_9CILI</name>
<evidence type="ECO:0000313" key="5">
    <source>
        <dbReference type="EMBL" id="OMJ75764.1"/>
    </source>
</evidence>
<keyword evidence="2" id="KW-0521">NADP</keyword>
<sequence>MRVCITGASSGIGKEIAIQYAKRGYKLMLSGRDTKSLIETQITCLSLGSKQVEICQTDVRFQEQCTALIEKTVSLLGGIDILVLCAGVSAYQLFNDITDINIFSEVLQTNFFGYLYCTYAAMKYLKESKGQILVISSISGEIGLPFRSAYCTSKFAVTGFFESLRSEMDQEVVAITIVCPPSVRTNLRSNSLIKLDGEKDNEYRINVEECVRDILSAADRRARKIFFPLKVYFAVYCRPFFPDIIDKKLKKAAKL</sequence>
<evidence type="ECO:0008006" key="7">
    <source>
        <dbReference type="Google" id="ProtNLM"/>
    </source>
</evidence>
<dbReference type="PANTHER" id="PTHR43391">
    <property type="entry name" value="RETINOL DEHYDROGENASE-RELATED"/>
    <property type="match status" value="1"/>
</dbReference>